<accession>A0A067R5Q4</accession>
<dbReference type="PANTHER" id="PTHR11022">
    <property type="entry name" value="PEPTIDOGLYCAN RECOGNITION PROTEIN"/>
    <property type="match status" value="1"/>
</dbReference>
<evidence type="ECO:0000256" key="3">
    <source>
        <dbReference type="ARBA" id="ARBA00022859"/>
    </source>
</evidence>
<dbReference type="GO" id="GO:0008270">
    <property type="term" value="F:zinc ion binding"/>
    <property type="evidence" value="ECO:0007669"/>
    <property type="project" value="InterPro"/>
</dbReference>
<gene>
    <name evidence="6" type="ORF">L798_06585</name>
</gene>
<sequence length="324" mass="35563">IYSKQDLGAIKELCSEQLVHPTPVVVISHTTTRQCTSFDTCSEAARLIQLNIIGKRGSQNSANAADIGYNFLIGGDGNVYEGKGWDEMSSHRTPEGILGISFIGNYHKDRLTYGQIEAAQELLALGVKLEKLSPSYILVAHYQTASTDNPEPNPNTTLPGDHVIYSKEDWYGVAPKFERQLKHPTPFVVISHTATPACYSPVVCAARMRNFQDVHMGDSHNFPDIGYSFVVGGDGNVYVGRGWDATNMHSGFVKRCNIGISFIGNFVHDTPTNGQIQAVQELIKLGVSLGKIDKNYKLVAMNETFTTLSPGVVLYGIIAKWPHF</sequence>
<keyword evidence="2" id="KW-0399">Innate immunity</keyword>
<evidence type="ECO:0000313" key="7">
    <source>
        <dbReference type="Proteomes" id="UP000027135"/>
    </source>
</evidence>
<dbReference type="InterPro" id="IPR002502">
    <property type="entry name" value="Amidase_domain"/>
</dbReference>
<feature type="non-terminal residue" evidence="6">
    <location>
        <position position="1"/>
    </location>
</feature>
<proteinExistence type="inferred from homology"/>
<dbReference type="InterPro" id="IPR036505">
    <property type="entry name" value="Amidase/PGRP_sf"/>
</dbReference>
<dbReference type="PANTHER" id="PTHR11022:SF74">
    <property type="entry name" value="PEPTIDOGLYCAN-RECOGNITION PROTEIN SA"/>
    <property type="match status" value="1"/>
</dbReference>
<evidence type="ECO:0000256" key="1">
    <source>
        <dbReference type="ARBA" id="ARBA00007553"/>
    </source>
</evidence>
<dbReference type="InterPro" id="IPR006619">
    <property type="entry name" value="PGRP_domain_met/bac"/>
</dbReference>
<dbReference type="SMART" id="SM00644">
    <property type="entry name" value="Ami_2"/>
    <property type="match status" value="2"/>
</dbReference>
<dbReference type="GO" id="GO:0009253">
    <property type="term" value="P:peptidoglycan catabolic process"/>
    <property type="evidence" value="ECO:0007669"/>
    <property type="project" value="InterPro"/>
</dbReference>
<feature type="domain" description="N-acetylmuramoyl-L-alanine amidase" evidence="4">
    <location>
        <begin position="10"/>
        <end position="151"/>
    </location>
</feature>
<dbReference type="GO" id="GO:0008745">
    <property type="term" value="F:N-acetylmuramoyl-L-alanine amidase activity"/>
    <property type="evidence" value="ECO:0007669"/>
    <property type="project" value="InterPro"/>
</dbReference>
<evidence type="ECO:0000259" key="4">
    <source>
        <dbReference type="SMART" id="SM00644"/>
    </source>
</evidence>
<evidence type="ECO:0000259" key="5">
    <source>
        <dbReference type="SMART" id="SM00701"/>
    </source>
</evidence>
<dbReference type="SUPFAM" id="SSF55846">
    <property type="entry name" value="N-acetylmuramoyl-L-alanine amidase-like"/>
    <property type="match status" value="2"/>
</dbReference>
<dbReference type="OMA" id="SVYTIGW"/>
<comment type="similarity">
    <text evidence="1">Belongs to the N-acetylmuramoyl-L-alanine amidase 2 family.</text>
</comment>
<dbReference type="Pfam" id="PF01510">
    <property type="entry name" value="Amidase_2"/>
    <property type="match status" value="2"/>
</dbReference>
<protein>
    <submittedName>
        <fullName evidence="6">Peptidoglycan recognition protein I-alpha</fullName>
    </submittedName>
</protein>
<keyword evidence="7" id="KW-1185">Reference proteome</keyword>
<dbReference type="SMART" id="SM00701">
    <property type="entry name" value="PGRP"/>
    <property type="match status" value="2"/>
</dbReference>
<dbReference type="InterPro" id="IPR015510">
    <property type="entry name" value="PGRP"/>
</dbReference>
<dbReference type="FunFam" id="3.40.80.10:FF:000001">
    <property type="entry name" value="Peptidoglycan recognition protein 1"/>
    <property type="match status" value="1"/>
</dbReference>
<dbReference type="Gene3D" id="3.40.80.10">
    <property type="entry name" value="Peptidoglycan recognition protein-like"/>
    <property type="match status" value="2"/>
</dbReference>
<evidence type="ECO:0000313" key="6">
    <source>
        <dbReference type="EMBL" id="KDR18605.1"/>
    </source>
</evidence>
<feature type="non-terminal residue" evidence="6">
    <location>
        <position position="324"/>
    </location>
</feature>
<dbReference type="CDD" id="cd06583">
    <property type="entry name" value="PGRP"/>
    <property type="match status" value="2"/>
</dbReference>
<organism evidence="6 7">
    <name type="scientific">Zootermopsis nevadensis</name>
    <name type="common">Dampwood termite</name>
    <dbReference type="NCBI Taxonomy" id="136037"/>
    <lineage>
        <taxon>Eukaryota</taxon>
        <taxon>Metazoa</taxon>
        <taxon>Ecdysozoa</taxon>
        <taxon>Arthropoda</taxon>
        <taxon>Hexapoda</taxon>
        <taxon>Insecta</taxon>
        <taxon>Pterygota</taxon>
        <taxon>Neoptera</taxon>
        <taxon>Polyneoptera</taxon>
        <taxon>Dictyoptera</taxon>
        <taxon>Blattodea</taxon>
        <taxon>Blattoidea</taxon>
        <taxon>Termitoidae</taxon>
        <taxon>Termopsidae</taxon>
        <taxon>Zootermopsis</taxon>
    </lineage>
</organism>
<keyword evidence="3" id="KW-0391">Immunity</keyword>
<evidence type="ECO:0000256" key="2">
    <source>
        <dbReference type="ARBA" id="ARBA00022588"/>
    </source>
</evidence>
<dbReference type="eggNOG" id="ENOG502S2KY">
    <property type="taxonomic scope" value="Eukaryota"/>
</dbReference>
<dbReference type="FunCoup" id="A0A067R5Q4">
    <property type="interactions" value="46"/>
</dbReference>
<dbReference type="Proteomes" id="UP000027135">
    <property type="component" value="Unassembled WGS sequence"/>
</dbReference>
<reference evidence="6 7" key="1">
    <citation type="journal article" date="2014" name="Nat. Commun.">
        <title>Molecular traces of alternative social organization in a termite genome.</title>
        <authorList>
            <person name="Terrapon N."/>
            <person name="Li C."/>
            <person name="Robertson H.M."/>
            <person name="Ji L."/>
            <person name="Meng X."/>
            <person name="Booth W."/>
            <person name="Chen Z."/>
            <person name="Childers C.P."/>
            <person name="Glastad K.M."/>
            <person name="Gokhale K."/>
            <person name="Gowin J."/>
            <person name="Gronenberg W."/>
            <person name="Hermansen R.A."/>
            <person name="Hu H."/>
            <person name="Hunt B.G."/>
            <person name="Huylmans A.K."/>
            <person name="Khalil S.M."/>
            <person name="Mitchell R.D."/>
            <person name="Munoz-Torres M.C."/>
            <person name="Mustard J.A."/>
            <person name="Pan H."/>
            <person name="Reese J.T."/>
            <person name="Scharf M.E."/>
            <person name="Sun F."/>
            <person name="Vogel H."/>
            <person name="Xiao J."/>
            <person name="Yang W."/>
            <person name="Yang Z."/>
            <person name="Yang Z."/>
            <person name="Zhou J."/>
            <person name="Zhu J."/>
            <person name="Brent C.S."/>
            <person name="Elsik C.G."/>
            <person name="Goodisman M.A."/>
            <person name="Liberles D.A."/>
            <person name="Roe R.M."/>
            <person name="Vargo E.L."/>
            <person name="Vilcinskas A."/>
            <person name="Wang J."/>
            <person name="Bornberg-Bauer E."/>
            <person name="Korb J."/>
            <person name="Zhang G."/>
            <person name="Liebig J."/>
        </authorList>
    </citation>
    <scope>NUCLEOTIDE SEQUENCE [LARGE SCALE GENOMIC DNA]</scope>
    <source>
        <tissue evidence="6">Whole organism</tissue>
    </source>
</reference>
<dbReference type="InParanoid" id="A0A067R5Q4"/>
<feature type="domain" description="Peptidoglycan recognition protein family" evidence="5">
    <location>
        <begin position="162"/>
        <end position="305"/>
    </location>
</feature>
<feature type="domain" description="N-acetylmuramoyl-L-alanine amidase" evidence="4">
    <location>
        <begin position="174"/>
        <end position="311"/>
    </location>
</feature>
<name>A0A067R5Q4_ZOONE</name>
<feature type="domain" description="Peptidoglycan recognition protein family" evidence="5">
    <location>
        <begin position="1"/>
        <end position="145"/>
    </location>
</feature>
<dbReference type="EMBL" id="KK852680">
    <property type="protein sequence ID" value="KDR18605.1"/>
    <property type="molecule type" value="Genomic_DNA"/>
</dbReference>
<dbReference type="GO" id="GO:0045087">
    <property type="term" value="P:innate immune response"/>
    <property type="evidence" value="ECO:0007669"/>
    <property type="project" value="UniProtKB-KW"/>
</dbReference>
<dbReference type="AlphaFoldDB" id="A0A067R5Q4"/>